<name>A0A6G1QP11_CHAAH</name>
<protein>
    <submittedName>
        <fullName evidence="1">Matrix metallopeptidase-21</fullName>
    </submittedName>
</protein>
<dbReference type="SUPFAM" id="SSF50923">
    <property type="entry name" value="Hemopexin-like domain"/>
    <property type="match status" value="1"/>
</dbReference>
<evidence type="ECO:0000313" key="2">
    <source>
        <dbReference type="Proteomes" id="UP000503349"/>
    </source>
</evidence>
<dbReference type="EMBL" id="CM015731">
    <property type="protein sequence ID" value="KAF3704285.1"/>
    <property type="molecule type" value="Genomic_DNA"/>
</dbReference>
<sequence>MTPYGKIVICFNTYFMRDGWYRNNRTRYEDPVTLQIGWRGIPLDGVDANVHVWSRKRDVVYVFKGTQSWSAAIETPFPTLQASLDATRINEISHADGAQATAAPER</sequence>
<gene>
    <name evidence="1" type="ORF">EXN66_Car019974</name>
</gene>
<reference evidence="1 2" key="1">
    <citation type="submission" date="2019-02" db="EMBL/GenBank/DDBJ databases">
        <title>Opniocepnalus argus genome.</title>
        <authorList>
            <person name="Zhou C."/>
            <person name="Xiao S."/>
        </authorList>
    </citation>
    <scope>NUCLEOTIDE SEQUENCE [LARGE SCALE GENOMIC DNA]</scope>
    <source>
        <strain evidence="1">OARG1902GOOAL</strain>
        <tissue evidence="1">Muscle</tissue>
    </source>
</reference>
<reference evidence="2" key="2">
    <citation type="submission" date="2019-02" db="EMBL/GenBank/DDBJ databases">
        <title>Opniocepnalus argus Var Kimnra genome.</title>
        <authorList>
            <person name="Zhou C."/>
            <person name="Xiao S."/>
        </authorList>
    </citation>
    <scope>NUCLEOTIDE SEQUENCE [LARGE SCALE GENOMIC DNA]</scope>
</reference>
<dbReference type="AlphaFoldDB" id="A0A6G1QP11"/>
<keyword evidence="2" id="KW-1185">Reference proteome</keyword>
<dbReference type="Proteomes" id="UP000503349">
    <property type="component" value="Chromosome 20"/>
</dbReference>
<dbReference type="Gene3D" id="2.110.10.10">
    <property type="entry name" value="Hemopexin-like domain"/>
    <property type="match status" value="1"/>
</dbReference>
<accession>A0A6G1QP11</accession>
<proteinExistence type="predicted"/>
<evidence type="ECO:0000313" key="1">
    <source>
        <dbReference type="EMBL" id="KAF3704285.1"/>
    </source>
</evidence>
<dbReference type="InterPro" id="IPR036375">
    <property type="entry name" value="Hemopexin-like_dom_sf"/>
</dbReference>
<organism evidence="1 2">
    <name type="scientific">Channa argus</name>
    <name type="common">Northern snakehead</name>
    <name type="synonym">Ophicephalus argus</name>
    <dbReference type="NCBI Taxonomy" id="215402"/>
    <lineage>
        <taxon>Eukaryota</taxon>
        <taxon>Metazoa</taxon>
        <taxon>Chordata</taxon>
        <taxon>Craniata</taxon>
        <taxon>Vertebrata</taxon>
        <taxon>Euteleostomi</taxon>
        <taxon>Actinopterygii</taxon>
        <taxon>Neopterygii</taxon>
        <taxon>Teleostei</taxon>
        <taxon>Neoteleostei</taxon>
        <taxon>Acanthomorphata</taxon>
        <taxon>Anabantaria</taxon>
        <taxon>Anabantiformes</taxon>
        <taxon>Channoidei</taxon>
        <taxon>Channidae</taxon>
        <taxon>Channa</taxon>
    </lineage>
</organism>